<evidence type="ECO:0000256" key="1">
    <source>
        <dbReference type="ARBA" id="ARBA00004948"/>
    </source>
</evidence>
<dbReference type="InterPro" id="IPR013785">
    <property type="entry name" value="Aldolase_TIM"/>
</dbReference>
<evidence type="ECO:0000259" key="3">
    <source>
        <dbReference type="Pfam" id="PF02581"/>
    </source>
</evidence>
<dbReference type="EC" id="2.5.1.3" evidence="5"/>
<dbReference type="EMBL" id="BSDO01000008">
    <property type="protein sequence ID" value="GLI24576.1"/>
    <property type="molecule type" value="Genomic_DNA"/>
</dbReference>
<dbReference type="InterPro" id="IPR022998">
    <property type="entry name" value="ThiamineP_synth_TenI"/>
</dbReference>
<dbReference type="GO" id="GO:0005737">
    <property type="term" value="C:cytoplasm"/>
    <property type="evidence" value="ECO:0007669"/>
    <property type="project" value="TreeGrafter"/>
</dbReference>
<dbReference type="CDD" id="cd00564">
    <property type="entry name" value="TMP_TenI"/>
    <property type="match status" value="1"/>
</dbReference>
<keyword evidence="7" id="KW-1185">Reference proteome</keyword>
<evidence type="ECO:0000256" key="2">
    <source>
        <dbReference type="ARBA" id="ARBA00022977"/>
    </source>
</evidence>
<comment type="pathway">
    <text evidence="1">Cofactor biosynthesis; thiamine diphosphate biosynthesis.</text>
</comment>
<dbReference type="Proteomes" id="UP001144397">
    <property type="component" value="Unassembled WGS sequence"/>
</dbReference>
<dbReference type="GO" id="GO:0004789">
    <property type="term" value="F:thiamine-phosphate diphosphorylase activity"/>
    <property type="evidence" value="ECO:0007669"/>
    <property type="project" value="UniProtKB-EC"/>
</dbReference>
<sequence>MGLREKDLPAAEQIALFARLRAATTPFGARLTLHGSPELALAAGVDGVHLSGGGDAKAARAHLGPGALIGLSTHTLAEAAAADPAALDYITASPVFLTRSKPGHGPALGLEGLSAFARTSAVPVVALAGIDSATAATCIAAGARGVAVMGGVMRADHPESEVISLIAAMVERPT</sequence>
<comment type="caution">
    <text evidence="4">The sequence shown here is derived from an EMBL/GenBank/DDBJ whole genome shotgun (WGS) entry which is preliminary data.</text>
</comment>
<evidence type="ECO:0000313" key="5">
    <source>
        <dbReference type="EMBL" id="MDR6335745.1"/>
    </source>
</evidence>
<dbReference type="EMBL" id="JAVDPY010000008">
    <property type="protein sequence ID" value="MDR6335745.1"/>
    <property type="molecule type" value="Genomic_DNA"/>
</dbReference>
<dbReference type="InterPro" id="IPR036206">
    <property type="entry name" value="ThiamineP_synth_sf"/>
</dbReference>
<dbReference type="AlphaFoldDB" id="A0A9W6CR21"/>
<feature type="domain" description="Thiamine phosphate synthase/TenI" evidence="3">
    <location>
        <begin position="3"/>
        <end position="151"/>
    </location>
</feature>
<evidence type="ECO:0000313" key="4">
    <source>
        <dbReference type="EMBL" id="GLI24576.1"/>
    </source>
</evidence>
<reference evidence="5 7" key="2">
    <citation type="submission" date="2023-07" db="EMBL/GenBank/DDBJ databases">
        <title>Genomic Encyclopedia of Type Strains, Phase IV (KMG-IV): sequencing the most valuable type-strain genomes for metagenomic binning, comparative biology and taxonomic classification.</title>
        <authorList>
            <person name="Goeker M."/>
        </authorList>
    </citation>
    <scope>NUCLEOTIDE SEQUENCE [LARGE SCALE GENOMIC DNA]</scope>
    <source>
        <strain evidence="5 7">DSM 338</strain>
    </source>
</reference>
<dbReference type="Proteomes" id="UP001245370">
    <property type="component" value="Unassembled WGS sequence"/>
</dbReference>
<keyword evidence="5" id="KW-0808">Transferase</keyword>
<dbReference type="SUPFAM" id="SSF51391">
    <property type="entry name" value="Thiamin phosphate synthase"/>
    <property type="match status" value="1"/>
</dbReference>
<gene>
    <name evidence="4" type="primary">thiE</name>
    <name evidence="5" type="ORF">GGQ86_004241</name>
    <name evidence="4" type="ORF">XFLAVUS301_42500</name>
</gene>
<dbReference type="Pfam" id="PF02581">
    <property type="entry name" value="TMP-TENI"/>
    <property type="match status" value="1"/>
</dbReference>
<reference evidence="4" key="1">
    <citation type="submission" date="2022-12" db="EMBL/GenBank/DDBJ databases">
        <title>Reference genome sequencing for broad-spectrum identification of bacterial and archaeal isolates by mass spectrometry.</title>
        <authorList>
            <person name="Sekiguchi Y."/>
            <person name="Tourlousse D.M."/>
        </authorList>
    </citation>
    <scope>NUCLEOTIDE SEQUENCE</scope>
    <source>
        <strain evidence="4">301</strain>
    </source>
</reference>
<protein>
    <submittedName>
        <fullName evidence="5">Thiamine-phosphate pyrophosphorylase</fullName>
        <ecNumber evidence="5">2.5.1.3</ecNumber>
    </submittedName>
    <submittedName>
        <fullName evidence="4">Thiamine-phosphate synthase</fullName>
    </submittedName>
</protein>
<keyword evidence="2" id="KW-0784">Thiamine biosynthesis</keyword>
<evidence type="ECO:0000313" key="7">
    <source>
        <dbReference type="Proteomes" id="UP001245370"/>
    </source>
</evidence>
<dbReference type="GO" id="GO:0009228">
    <property type="term" value="P:thiamine biosynthetic process"/>
    <property type="evidence" value="ECO:0007669"/>
    <property type="project" value="UniProtKB-KW"/>
</dbReference>
<evidence type="ECO:0000313" key="6">
    <source>
        <dbReference type="Proteomes" id="UP001144397"/>
    </source>
</evidence>
<dbReference type="Gene3D" id="3.20.20.70">
    <property type="entry name" value="Aldolase class I"/>
    <property type="match status" value="1"/>
</dbReference>
<accession>A0A9W6CR21</accession>
<dbReference type="PANTHER" id="PTHR20857:SF15">
    <property type="entry name" value="THIAMINE-PHOSPHATE SYNTHASE"/>
    <property type="match status" value="1"/>
</dbReference>
<proteinExistence type="predicted"/>
<organism evidence="4 6">
    <name type="scientific">Xanthobacter flavus</name>
    <dbReference type="NCBI Taxonomy" id="281"/>
    <lineage>
        <taxon>Bacteria</taxon>
        <taxon>Pseudomonadati</taxon>
        <taxon>Pseudomonadota</taxon>
        <taxon>Alphaproteobacteria</taxon>
        <taxon>Hyphomicrobiales</taxon>
        <taxon>Xanthobacteraceae</taxon>
        <taxon>Xanthobacter</taxon>
    </lineage>
</organism>
<dbReference type="PANTHER" id="PTHR20857">
    <property type="entry name" value="THIAMINE-PHOSPHATE PYROPHOSPHORYLASE"/>
    <property type="match status" value="1"/>
</dbReference>
<name>A0A9W6CR21_XANFL</name>